<comment type="caution">
    <text evidence="7">The sequence shown here is derived from an EMBL/GenBank/DDBJ whole genome shotgun (WGS) entry which is preliminary data.</text>
</comment>
<keyword evidence="1 5" id="KW-0436">Ligase</keyword>
<sequence>MRQGFACAVRRPHHPLVCCAFGASRCSPSASPSERAPRTPAATLERAPAALASTALPGGRGPEHKPAAERPEQTFPEGREWGGPPHHQKPSPQHTGRVSAPRSAGIRATMSEYTVGVEQEFLLVDPQTRRPVARAEEVHAAARAEKPYDVQFELTPFQIEVATGICATPAELDQQVRRARKVLVDAADAVGCRLVAVGLPPIGEAGPPPGTDDPRYHRIEYSHRRLVIGQGACGMHVHVGVEDRAAAMRASNALRPWLPTLLALSANSPFANGEDTGYASWRAMVWSRWPVSGPPPDFDSPEHYDRVVEALVRSGALIDRAMVYWDVRPAVDWPTVEVRVSDIPMLASEAVMLAELIRAIVVVGAPEGRVEDPVLRAAYWRAARDGADGLSANPITGRLSPGFEQADALVKHCAPALRDRDQLSTVEQHLEWLRHNGCGAARQRRTEDAESLVDMLIAKTREDL</sequence>
<dbReference type="Gene3D" id="3.30.590.20">
    <property type="match status" value="1"/>
</dbReference>
<dbReference type="NCBIfam" id="NF010041">
    <property type="entry name" value="PRK13517.1-1"/>
    <property type="match status" value="1"/>
</dbReference>
<evidence type="ECO:0000256" key="2">
    <source>
        <dbReference type="ARBA" id="ARBA00022741"/>
    </source>
</evidence>
<proteinExistence type="inferred from homology"/>
<feature type="region of interest" description="Disordered" evidence="6">
    <location>
        <begin position="25"/>
        <end position="102"/>
    </location>
</feature>
<dbReference type="InterPro" id="IPR014746">
    <property type="entry name" value="Gln_synth/guanido_kin_cat_dom"/>
</dbReference>
<dbReference type="SUPFAM" id="SSF55931">
    <property type="entry name" value="Glutamine synthetase/guanido kinase"/>
    <property type="match status" value="1"/>
</dbReference>
<reference evidence="7 8" key="1">
    <citation type="submission" date="2019-07" db="EMBL/GenBank/DDBJ databases">
        <title>Lentzea xizangensis sp. nov., isolated from Qinghai-Tibetan Plateau Soils.</title>
        <authorList>
            <person name="Huang J."/>
        </authorList>
    </citation>
    <scope>NUCLEOTIDE SEQUENCE [LARGE SCALE GENOMIC DNA]</scope>
    <source>
        <strain evidence="7 8">FXJ1.1311</strain>
    </source>
</reference>
<evidence type="ECO:0000256" key="5">
    <source>
        <dbReference type="HAMAP-Rule" id="MF_01609"/>
    </source>
</evidence>
<evidence type="ECO:0000256" key="6">
    <source>
        <dbReference type="SAM" id="MobiDB-lite"/>
    </source>
</evidence>
<comment type="function">
    <text evidence="5">ATP-dependent carboxylate-amine ligase which exhibits weak glutamate--cysteine ligase activity.</text>
</comment>
<dbReference type="PANTHER" id="PTHR36510:SF1">
    <property type="entry name" value="GLUTAMATE--CYSTEINE LIGASE 2-RELATED"/>
    <property type="match status" value="1"/>
</dbReference>
<evidence type="ECO:0000256" key="1">
    <source>
        <dbReference type="ARBA" id="ARBA00022598"/>
    </source>
</evidence>
<dbReference type="EC" id="6.3.2.2" evidence="5"/>
<dbReference type="GO" id="GO:0042398">
    <property type="term" value="P:modified amino acid biosynthetic process"/>
    <property type="evidence" value="ECO:0007669"/>
    <property type="project" value="InterPro"/>
</dbReference>
<dbReference type="AlphaFoldDB" id="A0A563EXL6"/>
<evidence type="ECO:0000313" key="7">
    <source>
        <dbReference type="EMBL" id="TWP52298.1"/>
    </source>
</evidence>
<dbReference type="GO" id="GO:0005524">
    <property type="term" value="F:ATP binding"/>
    <property type="evidence" value="ECO:0007669"/>
    <property type="project" value="UniProtKB-KW"/>
</dbReference>
<dbReference type="Proteomes" id="UP000316639">
    <property type="component" value="Unassembled WGS sequence"/>
</dbReference>
<feature type="compositionally biased region" description="Low complexity" evidence="6">
    <location>
        <begin position="25"/>
        <end position="52"/>
    </location>
</feature>
<organism evidence="7 8">
    <name type="scientific">Lentzea tibetensis</name>
    <dbReference type="NCBI Taxonomy" id="2591470"/>
    <lineage>
        <taxon>Bacteria</taxon>
        <taxon>Bacillati</taxon>
        <taxon>Actinomycetota</taxon>
        <taxon>Actinomycetes</taxon>
        <taxon>Pseudonocardiales</taxon>
        <taxon>Pseudonocardiaceae</taxon>
        <taxon>Lentzea</taxon>
    </lineage>
</organism>
<feature type="compositionally biased region" description="Basic and acidic residues" evidence="6">
    <location>
        <begin position="61"/>
        <end position="80"/>
    </location>
</feature>
<dbReference type="InterPro" id="IPR050141">
    <property type="entry name" value="GCL_type2/YbdK_subfam"/>
</dbReference>
<comment type="catalytic activity">
    <reaction evidence="4 5">
        <text>L-cysteine + L-glutamate + ATP = gamma-L-glutamyl-L-cysteine + ADP + phosphate + H(+)</text>
        <dbReference type="Rhea" id="RHEA:13285"/>
        <dbReference type="ChEBI" id="CHEBI:15378"/>
        <dbReference type="ChEBI" id="CHEBI:29985"/>
        <dbReference type="ChEBI" id="CHEBI:30616"/>
        <dbReference type="ChEBI" id="CHEBI:35235"/>
        <dbReference type="ChEBI" id="CHEBI:43474"/>
        <dbReference type="ChEBI" id="CHEBI:58173"/>
        <dbReference type="ChEBI" id="CHEBI:456216"/>
        <dbReference type="EC" id="6.3.2.2"/>
    </reaction>
</comment>
<keyword evidence="2 5" id="KW-0547">Nucleotide-binding</keyword>
<keyword evidence="3 5" id="KW-0067">ATP-binding</keyword>
<dbReference type="OrthoDB" id="9803842at2"/>
<dbReference type="PANTHER" id="PTHR36510">
    <property type="entry name" value="GLUTAMATE--CYSTEINE LIGASE 2-RELATED"/>
    <property type="match status" value="1"/>
</dbReference>
<comment type="similarity">
    <text evidence="5">Belongs to the glutamate--cysteine ligase type 2 family. YbdK subfamily.</text>
</comment>
<keyword evidence="8" id="KW-1185">Reference proteome</keyword>
<dbReference type="InterPro" id="IPR006336">
    <property type="entry name" value="GCS2"/>
</dbReference>
<dbReference type="Pfam" id="PF04107">
    <property type="entry name" value="GCS2"/>
    <property type="match status" value="1"/>
</dbReference>
<evidence type="ECO:0000256" key="3">
    <source>
        <dbReference type="ARBA" id="ARBA00022840"/>
    </source>
</evidence>
<dbReference type="EMBL" id="VOBR01000006">
    <property type="protein sequence ID" value="TWP52298.1"/>
    <property type="molecule type" value="Genomic_DNA"/>
</dbReference>
<gene>
    <name evidence="7" type="ORF">FKR81_12085</name>
</gene>
<dbReference type="NCBIfam" id="TIGR02050">
    <property type="entry name" value="gshA_cyan_rel"/>
    <property type="match status" value="1"/>
</dbReference>
<dbReference type="InterPro" id="IPR011793">
    <property type="entry name" value="YbdK"/>
</dbReference>
<name>A0A563EXL6_9PSEU</name>
<evidence type="ECO:0000256" key="4">
    <source>
        <dbReference type="ARBA" id="ARBA00048819"/>
    </source>
</evidence>
<dbReference type="HAMAP" id="MF_01609">
    <property type="entry name" value="Glu_cys_ligase_2"/>
    <property type="match status" value="1"/>
</dbReference>
<evidence type="ECO:0000313" key="8">
    <source>
        <dbReference type="Proteomes" id="UP000316639"/>
    </source>
</evidence>
<dbReference type="GO" id="GO:0004357">
    <property type="term" value="F:glutamate-cysteine ligase activity"/>
    <property type="evidence" value="ECO:0007669"/>
    <property type="project" value="UniProtKB-EC"/>
</dbReference>
<protein>
    <recommendedName>
        <fullName evidence="5">Putative glutamate--cysteine ligase 2</fullName>
        <ecNumber evidence="5">6.3.2.2</ecNumber>
    </recommendedName>
    <alternativeName>
        <fullName evidence="5">Gamma-glutamylcysteine synthetase 2</fullName>
        <shortName evidence="5">GCS 2</shortName>
        <shortName evidence="5">Gamma-GCS 2</shortName>
    </alternativeName>
</protein>
<accession>A0A563EXL6</accession>